<comment type="caution">
    <text evidence="3">The sequence shown here is derived from an EMBL/GenBank/DDBJ whole genome shotgun (WGS) entry which is preliminary data.</text>
</comment>
<evidence type="ECO:0000313" key="4">
    <source>
        <dbReference type="Proteomes" id="UP001595904"/>
    </source>
</evidence>
<evidence type="ECO:0000256" key="2">
    <source>
        <dbReference type="SAM" id="SignalP"/>
    </source>
</evidence>
<feature type="region of interest" description="Disordered" evidence="1">
    <location>
        <begin position="519"/>
        <end position="538"/>
    </location>
</feature>
<dbReference type="Gene3D" id="3.40.190.10">
    <property type="entry name" value="Periplasmic binding protein-like II"/>
    <property type="match status" value="1"/>
</dbReference>
<keyword evidence="2" id="KW-0732">Signal</keyword>
<organism evidence="3 4">
    <name type="scientific">Steroidobacter flavus</name>
    <dbReference type="NCBI Taxonomy" id="1842136"/>
    <lineage>
        <taxon>Bacteria</taxon>
        <taxon>Pseudomonadati</taxon>
        <taxon>Pseudomonadota</taxon>
        <taxon>Gammaproteobacteria</taxon>
        <taxon>Steroidobacterales</taxon>
        <taxon>Steroidobacteraceae</taxon>
        <taxon>Steroidobacter</taxon>
    </lineage>
</organism>
<feature type="signal peptide" evidence="2">
    <location>
        <begin position="1"/>
        <end position="22"/>
    </location>
</feature>
<dbReference type="Proteomes" id="UP001595904">
    <property type="component" value="Unassembled WGS sequence"/>
</dbReference>
<dbReference type="EMBL" id="JBHSDU010000001">
    <property type="protein sequence ID" value="MFC4308008.1"/>
    <property type="molecule type" value="Genomic_DNA"/>
</dbReference>
<evidence type="ECO:0000256" key="1">
    <source>
        <dbReference type="SAM" id="MobiDB-lite"/>
    </source>
</evidence>
<name>A0ABV8SKA4_9GAMM</name>
<accession>A0ABV8SKA4</accession>
<feature type="compositionally biased region" description="Polar residues" evidence="1">
    <location>
        <begin position="519"/>
        <end position="532"/>
    </location>
</feature>
<keyword evidence="4" id="KW-1185">Reference proteome</keyword>
<gene>
    <name evidence="3" type="ORF">ACFPN2_02840</name>
</gene>
<reference evidence="4" key="1">
    <citation type="journal article" date="2019" name="Int. J. Syst. Evol. Microbiol.">
        <title>The Global Catalogue of Microorganisms (GCM) 10K type strain sequencing project: providing services to taxonomists for standard genome sequencing and annotation.</title>
        <authorList>
            <consortium name="The Broad Institute Genomics Platform"/>
            <consortium name="The Broad Institute Genome Sequencing Center for Infectious Disease"/>
            <person name="Wu L."/>
            <person name="Ma J."/>
        </authorList>
    </citation>
    <scope>NUCLEOTIDE SEQUENCE [LARGE SCALE GENOMIC DNA]</scope>
    <source>
        <strain evidence="4">CGMCC 1.10759</strain>
    </source>
</reference>
<evidence type="ECO:0000313" key="3">
    <source>
        <dbReference type="EMBL" id="MFC4308008.1"/>
    </source>
</evidence>
<protein>
    <submittedName>
        <fullName evidence="3">Uncharacterized protein</fullName>
    </submittedName>
</protein>
<sequence>MKTSLKVAVAGALALAGANALATSPADIQAAAANGTLVTLYVSGATATDNALENLFKLDDANFRVCVPDTLDIYYYRSTSSGSPSQRALTCTAAFTGTGIVSGTTKIALLKESTGGSANGIVQPANLPGTPQLQFIDLSAATFPTACATITTSTGTTLPTGANHFNTRDCGATASSASTVVRTARTSQAGISDVDPTTFVGTGGVTAAHDAALTRKRTSVAVTFNPIVSVPLFTVLQRTYGTIADTATEATATLDQIPSLPSSVLRAIFNGTSVLNANEINLNGQNLADHIGNTGYDSSGDIYLCRRGDTSGTMTSFKLHFLNQGCSKTPSNTVLFVAPDSAGCATSGCTWNATTYGNDYVFAGAGSGDVRQCIDYHTSQGRLAIGVASTEAKPGTSSNRFRYIKVDGAEPTLKATIEGRYSFFTENTFNDRFPSTSASGSQTLWDKLYASIGNPTAISELNRSWRTSAALTMTGDVGDADTGILDTASPANATAINNMFLNHVIEGGEVRTTPINSQTRQTLSGQANNCNPPYQAYP</sequence>
<feature type="chain" id="PRO_5045337738" evidence="2">
    <location>
        <begin position="23"/>
        <end position="538"/>
    </location>
</feature>
<dbReference type="RefSeq" id="WP_380594770.1">
    <property type="nucleotide sequence ID" value="NZ_JBHSDU010000001.1"/>
</dbReference>
<proteinExistence type="predicted"/>